<accession>A0AA84ZCX8</accession>
<proteinExistence type="predicted"/>
<dbReference type="SUPFAM" id="SSF48652">
    <property type="entry name" value="Tetraspanin"/>
    <property type="match status" value="1"/>
</dbReference>
<evidence type="ECO:0000313" key="7">
    <source>
        <dbReference type="Proteomes" id="UP000050790"/>
    </source>
</evidence>
<evidence type="ECO:0000313" key="8">
    <source>
        <dbReference type="WBParaSite" id="SMRG1_2110.1"/>
    </source>
</evidence>
<feature type="transmembrane region" description="Helical" evidence="6">
    <location>
        <begin position="140"/>
        <end position="161"/>
    </location>
</feature>
<evidence type="ECO:0000256" key="2">
    <source>
        <dbReference type="ARBA" id="ARBA00022692"/>
    </source>
</evidence>
<keyword evidence="4 6" id="KW-0472">Membrane</keyword>
<feature type="transmembrane region" description="Helical" evidence="6">
    <location>
        <begin position="393"/>
        <end position="416"/>
    </location>
</feature>
<name>A0AA84ZCX8_9TREM</name>
<dbReference type="GO" id="GO:0016020">
    <property type="term" value="C:membrane"/>
    <property type="evidence" value="ECO:0007669"/>
    <property type="project" value="UniProtKB-SubCell"/>
</dbReference>
<dbReference type="InterPro" id="IPR018499">
    <property type="entry name" value="Tetraspanin/Peripherin"/>
</dbReference>
<evidence type="ECO:0000256" key="6">
    <source>
        <dbReference type="SAM" id="Phobius"/>
    </source>
</evidence>
<reference evidence="8" key="1">
    <citation type="submission" date="2023-11" db="UniProtKB">
        <authorList>
            <consortium name="WormBaseParasite"/>
        </authorList>
    </citation>
    <scope>IDENTIFICATION</scope>
</reference>
<keyword evidence="3 6" id="KW-1133">Transmembrane helix</keyword>
<dbReference type="Pfam" id="PF00335">
    <property type="entry name" value="Tetraspanin"/>
    <property type="match status" value="1"/>
</dbReference>
<comment type="subcellular location">
    <subcellularLocation>
        <location evidence="1">Membrane</location>
        <topology evidence="1">Multi-pass membrane protein</topology>
    </subcellularLocation>
</comment>
<dbReference type="WBParaSite" id="SMRG1_2110.1">
    <property type="protein sequence ID" value="SMRG1_2110.1"/>
    <property type="gene ID" value="SMRG1_2110"/>
</dbReference>
<dbReference type="Gene3D" id="1.10.1450.10">
    <property type="entry name" value="Tetraspanin"/>
    <property type="match status" value="1"/>
</dbReference>
<feature type="compositionally biased region" description="Low complexity" evidence="5">
    <location>
        <begin position="515"/>
        <end position="528"/>
    </location>
</feature>
<feature type="region of interest" description="Disordered" evidence="5">
    <location>
        <begin position="512"/>
        <end position="536"/>
    </location>
</feature>
<feature type="transmembrane region" description="Helical" evidence="6">
    <location>
        <begin position="81"/>
        <end position="101"/>
    </location>
</feature>
<keyword evidence="2 6" id="KW-0812">Transmembrane</keyword>
<evidence type="ECO:0000256" key="5">
    <source>
        <dbReference type="SAM" id="MobiDB-lite"/>
    </source>
</evidence>
<evidence type="ECO:0000256" key="3">
    <source>
        <dbReference type="ARBA" id="ARBA00022989"/>
    </source>
</evidence>
<protein>
    <submittedName>
        <fullName evidence="8">Uncharacterized protein</fullName>
    </submittedName>
</protein>
<dbReference type="Proteomes" id="UP000050790">
    <property type="component" value="Unassembled WGS sequence"/>
</dbReference>
<evidence type="ECO:0000256" key="4">
    <source>
        <dbReference type="ARBA" id="ARBA00023136"/>
    </source>
</evidence>
<sequence length="619" mass="74108">MDELYLTTIDVGQSNKEDQIKTVNRIDNNQLNLVTINEINQYHSMIFDPYIQYNELLSINKVTISNLQYPKIQIQERLLDILQNLLLIFTFLQFCIIIYLINQYDIYLRLRSPLNDLPNYIATRIPWIPEQYKLKNQMNIIWWSICMIYIPLVIIFCKYYLEFNENELNKEKNKWIMKGDIQESQSEQSYKKIVCGKKSRQLIPVCCFTTSTFLWLFYLIGFYNCLYFIHYNYWRKIIHNWLYQLHSFYLLNLNELSNGISQISPLKTHHLLDDSENSFLIVDIIQKMFECCGIDKGYMDWVSNHMKRPYLHTYQNLMRNVNDSHEANYSIEILTNTSVPFSCYKRIKYILGKNNILLTNRINISLVSDNELFHNKGCVEPILYFLTSKWMKLQMLCLLIIILTMIPQIIVMLANIQKEELWKKTKTLMNTIMNITKNGIVKFIEITKTGLSQLKRFFLVHILNIKNYEGYFEKLLESDETFYCKQLTRHELGAVNQEIKLIETTLQKSSSILDQNSNQEQQQQQSQQIKQSTRPGKKRNYYQLTNQQQEQQQQRQQQKHRQYSVKYASHRKSIIFTNLNRIPVNKLHKSYVHIRSNGKLDKINSHLNERPIWKYTYNV</sequence>
<dbReference type="InterPro" id="IPR008952">
    <property type="entry name" value="Tetraspanin_EC2_sf"/>
</dbReference>
<feature type="transmembrane region" description="Helical" evidence="6">
    <location>
        <begin position="202"/>
        <end position="229"/>
    </location>
</feature>
<dbReference type="AlphaFoldDB" id="A0AA84ZCX8"/>
<evidence type="ECO:0000256" key="1">
    <source>
        <dbReference type="ARBA" id="ARBA00004141"/>
    </source>
</evidence>
<organism evidence="7 8">
    <name type="scientific">Schistosoma margrebowiei</name>
    <dbReference type="NCBI Taxonomy" id="48269"/>
    <lineage>
        <taxon>Eukaryota</taxon>
        <taxon>Metazoa</taxon>
        <taxon>Spiralia</taxon>
        <taxon>Lophotrochozoa</taxon>
        <taxon>Platyhelminthes</taxon>
        <taxon>Trematoda</taxon>
        <taxon>Digenea</taxon>
        <taxon>Strigeidida</taxon>
        <taxon>Schistosomatoidea</taxon>
        <taxon>Schistosomatidae</taxon>
        <taxon>Schistosoma</taxon>
    </lineage>
</organism>